<gene>
    <name evidence="1" type="ORF">NS115_05380</name>
</gene>
<accession>A0ACC4ZZ08</accession>
<name>A0ACC4ZZ08_9BACL</name>
<dbReference type="EMBL" id="LDRX01000024">
    <property type="protein sequence ID" value="KTS83962.1"/>
    <property type="molecule type" value="Genomic_DNA"/>
</dbReference>
<evidence type="ECO:0000313" key="2">
    <source>
        <dbReference type="Proteomes" id="UP000074866"/>
    </source>
</evidence>
<keyword evidence="2" id="KW-1185">Reference proteome</keyword>
<protein>
    <submittedName>
        <fullName evidence="1">Iron citrate ABC transporter substrate-binding protein</fullName>
    </submittedName>
</protein>
<proteinExistence type="predicted"/>
<dbReference type="Proteomes" id="UP000074866">
    <property type="component" value="Unassembled WGS sequence"/>
</dbReference>
<evidence type="ECO:0000313" key="1">
    <source>
        <dbReference type="EMBL" id="KTS83962.1"/>
    </source>
</evidence>
<sequence>MATPKQPLPLRTGMLLAAILVLLTAVMAGCGGQSQNNNAAAPQTTGDTRTIKHEMGETKVTGKPKRIVTLEFSFVDAATQLGVMPVGIAQENEDDIDGLLGKKIDFTPVGTRKQPNLETISSLKPDLIIADLNRHKSIYKELNEIAPTIVLKSRNSSYEQNLASFGVIADALGEKEKGEQILAAHKATMAKLKEGIQAGESRSVLLGVFRSDSLSAHGASSFDGQLLEQAGIHNALQNTSEPTVKLTLEQIAQADPDVIFLVEADEKLLAEWKQNPLWQNITAVKKGEVYEVNRALWTRYRGLGSAEKILEQAISLLYPAQNKGDGSR</sequence>
<organism evidence="1 2">
    <name type="scientific">Paenibacillus jamilae</name>
    <dbReference type="NCBI Taxonomy" id="114136"/>
    <lineage>
        <taxon>Bacteria</taxon>
        <taxon>Bacillati</taxon>
        <taxon>Bacillota</taxon>
        <taxon>Bacilli</taxon>
        <taxon>Bacillales</taxon>
        <taxon>Paenibacillaceae</taxon>
        <taxon>Paenibacillus</taxon>
    </lineage>
</organism>
<reference evidence="1 2" key="1">
    <citation type="journal article" date="2016" name="Front. Microbiol.">
        <title>Genomic Resource of Rice Seed Associated Bacteria.</title>
        <authorList>
            <person name="Midha S."/>
            <person name="Bansal K."/>
            <person name="Sharma S."/>
            <person name="Kumar N."/>
            <person name="Patil P.P."/>
            <person name="Chaudhry V."/>
            <person name="Patil P.B."/>
        </authorList>
    </citation>
    <scope>NUCLEOTIDE SEQUENCE [LARGE SCALE GENOMIC DNA]</scope>
    <source>
        <strain evidence="1 2">NS115</strain>
    </source>
</reference>
<comment type="caution">
    <text evidence="1">The sequence shown here is derived from an EMBL/GenBank/DDBJ whole genome shotgun (WGS) entry which is preliminary data.</text>
</comment>